<gene>
    <name evidence="1" type="ORF">FN846DRAFT_929505</name>
</gene>
<dbReference type="AlphaFoldDB" id="A0A5J5F9D0"/>
<name>A0A5J5F9D0_9PEZI</name>
<evidence type="ECO:0000313" key="1">
    <source>
        <dbReference type="EMBL" id="KAA8913527.1"/>
    </source>
</evidence>
<dbReference type="EMBL" id="VXIS01000014">
    <property type="protein sequence ID" value="KAA8913527.1"/>
    <property type="molecule type" value="Genomic_DNA"/>
</dbReference>
<sequence length="259" mass="29172">MSQSAQEPPFGSAEFWAQLSHIFSPGLTGNDLSIARRNERKKNEFLRNLREEVYDVAIAVIKARLLPNHISSTLAKSYPGGFEYLLKEHYEMEGDSEKQAKLRAHISAAAAMTSPPTSDDQIAAVQECAHRLMRINSRAIDDEIMCDTKFENGQSLFDAADRLGLLPCTPGLWRRAVNFLTTAEIKAAERTVRRWMELTDVRVCPEYAGLVEDWEDAIRAAQNILGGETMAETMNAHSREQQQPFVLRRRGQETACNET</sequence>
<proteinExistence type="predicted"/>
<dbReference type="Proteomes" id="UP000326924">
    <property type="component" value="Unassembled WGS sequence"/>
</dbReference>
<keyword evidence="2" id="KW-1185">Reference proteome</keyword>
<reference evidence="1 2" key="1">
    <citation type="submission" date="2019-09" db="EMBL/GenBank/DDBJ databases">
        <title>Draft genome of the ectomycorrhizal ascomycete Sphaerosporella brunnea.</title>
        <authorList>
            <consortium name="DOE Joint Genome Institute"/>
            <person name="Benucci G.M."/>
            <person name="Marozzi G."/>
            <person name="Antonielli L."/>
            <person name="Sanchez S."/>
            <person name="Marco P."/>
            <person name="Wang X."/>
            <person name="Falini L.B."/>
            <person name="Barry K."/>
            <person name="Haridas S."/>
            <person name="Lipzen A."/>
            <person name="Labutti K."/>
            <person name="Grigoriev I.V."/>
            <person name="Murat C."/>
            <person name="Martin F."/>
            <person name="Albertini E."/>
            <person name="Donnini D."/>
            <person name="Bonito G."/>
        </authorList>
    </citation>
    <scope>NUCLEOTIDE SEQUENCE [LARGE SCALE GENOMIC DNA]</scope>
    <source>
        <strain evidence="1 2">Sb_GMNB300</strain>
    </source>
</reference>
<dbReference type="InParanoid" id="A0A5J5F9D0"/>
<comment type="caution">
    <text evidence="1">The sequence shown here is derived from an EMBL/GenBank/DDBJ whole genome shotgun (WGS) entry which is preliminary data.</text>
</comment>
<protein>
    <submittedName>
        <fullName evidence="1">Uncharacterized protein</fullName>
    </submittedName>
</protein>
<organism evidence="1 2">
    <name type="scientific">Sphaerosporella brunnea</name>
    <dbReference type="NCBI Taxonomy" id="1250544"/>
    <lineage>
        <taxon>Eukaryota</taxon>
        <taxon>Fungi</taxon>
        <taxon>Dikarya</taxon>
        <taxon>Ascomycota</taxon>
        <taxon>Pezizomycotina</taxon>
        <taxon>Pezizomycetes</taxon>
        <taxon>Pezizales</taxon>
        <taxon>Pyronemataceae</taxon>
        <taxon>Sphaerosporella</taxon>
    </lineage>
</organism>
<evidence type="ECO:0000313" key="2">
    <source>
        <dbReference type="Proteomes" id="UP000326924"/>
    </source>
</evidence>
<accession>A0A5J5F9D0</accession>